<dbReference type="AlphaFoldDB" id="A0A699XR25"/>
<feature type="non-terminal residue" evidence="1">
    <location>
        <position position="1"/>
    </location>
</feature>
<protein>
    <submittedName>
        <fullName evidence="1">Uncharacterized protein</fullName>
    </submittedName>
</protein>
<dbReference type="EMBL" id="BKCJ011877332">
    <property type="protein sequence ID" value="GFD60408.1"/>
    <property type="molecule type" value="Genomic_DNA"/>
</dbReference>
<name>A0A699XR25_TANCI</name>
<comment type="caution">
    <text evidence="1">The sequence shown here is derived from an EMBL/GenBank/DDBJ whole genome shotgun (WGS) entry which is preliminary data.</text>
</comment>
<evidence type="ECO:0000313" key="1">
    <source>
        <dbReference type="EMBL" id="GFD60408.1"/>
    </source>
</evidence>
<sequence>ETEEGPRLDPGFAVHHGDGLTVTVHVAQQAAYVFGGQVGLECPGSVSVAEGHHAVGQAAQHHALVRHGVVRLERLAVDGD</sequence>
<reference evidence="1" key="1">
    <citation type="journal article" date="2019" name="Sci. Rep.">
        <title>Draft genome of Tanacetum cinerariifolium, the natural source of mosquito coil.</title>
        <authorList>
            <person name="Yamashiro T."/>
            <person name="Shiraishi A."/>
            <person name="Satake H."/>
            <person name="Nakayama K."/>
        </authorList>
    </citation>
    <scope>NUCLEOTIDE SEQUENCE</scope>
</reference>
<feature type="non-terminal residue" evidence="1">
    <location>
        <position position="80"/>
    </location>
</feature>
<accession>A0A699XR25</accession>
<proteinExistence type="predicted"/>
<organism evidence="1">
    <name type="scientific">Tanacetum cinerariifolium</name>
    <name type="common">Dalmatian daisy</name>
    <name type="synonym">Chrysanthemum cinerariifolium</name>
    <dbReference type="NCBI Taxonomy" id="118510"/>
    <lineage>
        <taxon>Eukaryota</taxon>
        <taxon>Viridiplantae</taxon>
        <taxon>Streptophyta</taxon>
        <taxon>Embryophyta</taxon>
        <taxon>Tracheophyta</taxon>
        <taxon>Spermatophyta</taxon>
        <taxon>Magnoliopsida</taxon>
        <taxon>eudicotyledons</taxon>
        <taxon>Gunneridae</taxon>
        <taxon>Pentapetalae</taxon>
        <taxon>asterids</taxon>
        <taxon>campanulids</taxon>
        <taxon>Asterales</taxon>
        <taxon>Asteraceae</taxon>
        <taxon>Asteroideae</taxon>
        <taxon>Anthemideae</taxon>
        <taxon>Anthemidinae</taxon>
        <taxon>Tanacetum</taxon>
    </lineage>
</organism>
<gene>
    <name evidence="1" type="ORF">Tci_932377</name>
</gene>